<dbReference type="OrthoDB" id="2507166at2759"/>
<evidence type="ECO:0000313" key="2">
    <source>
        <dbReference type="EMBL" id="KNZ56307.1"/>
    </source>
</evidence>
<feature type="compositionally biased region" description="Polar residues" evidence="1">
    <location>
        <begin position="122"/>
        <end position="134"/>
    </location>
</feature>
<feature type="region of interest" description="Disordered" evidence="1">
    <location>
        <begin position="1"/>
        <end position="82"/>
    </location>
</feature>
<feature type="compositionally biased region" description="Polar residues" evidence="1">
    <location>
        <begin position="32"/>
        <end position="50"/>
    </location>
</feature>
<accession>A0A0L6V6Z8</accession>
<organism evidence="2 3">
    <name type="scientific">Puccinia sorghi</name>
    <dbReference type="NCBI Taxonomy" id="27349"/>
    <lineage>
        <taxon>Eukaryota</taxon>
        <taxon>Fungi</taxon>
        <taxon>Dikarya</taxon>
        <taxon>Basidiomycota</taxon>
        <taxon>Pucciniomycotina</taxon>
        <taxon>Pucciniomycetes</taxon>
        <taxon>Pucciniales</taxon>
        <taxon>Pucciniaceae</taxon>
        <taxon>Puccinia</taxon>
    </lineage>
</organism>
<reference evidence="2 3" key="1">
    <citation type="submission" date="2015-08" db="EMBL/GenBank/DDBJ databases">
        <title>Next Generation Sequencing and Analysis of the Genome of Puccinia sorghi L Schw, the Causal Agent of Maize Common Rust.</title>
        <authorList>
            <person name="Rochi L."/>
            <person name="Burguener G."/>
            <person name="Darino M."/>
            <person name="Turjanski A."/>
            <person name="Kreff E."/>
            <person name="Dieguez M.J."/>
            <person name="Sacco F."/>
        </authorList>
    </citation>
    <scope>NUCLEOTIDE SEQUENCE [LARGE SCALE GENOMIC DNA]</scope>
    <source>
        <strain evidence="2 3">RO10H11247</strain>
    </source>
</reference>
<comment type="caution">
    <text evidence="2">The sequence shown here is derived from an EMBL/GenBank/DDBJ whole genome shotgun (WGS) entry which is preliminary data.</text>
</comment>
<feature type="compositionally biased region" description="Polar residues" evidence="1">
    <location>
        <begin position="164"/>
        <end position="189"/>
    </location>
</feature>
<evidence type="ECO:0000256" key="1">
    <source>
        <dbReference type="SAM" id="MobiDB-lite"/>
    </source>
</evidence>
<feature type="compositionally biased region" description="Gly residues" evidence="1">
    <location>
        <begin position="140"/>
        <end position="151"/>
    </location>
</feature>
<name>A0A0L6V6Z8_9BASI</name>
<sequence>MGLLDEAKDLLHSSKKNHGHHEKGGERISGLDDSNSAGERNQSLGGNINTDDSKYAEGGTKYGQSDDYNKHGSGGTGARYNEDANVGLGCKLDISQYVGRDSTRGSQADSYGDSGFDRSQADYGSTRLSGQDDNASAGFGARGGVSAGGVGDSRDSVSSGGCGTNTQGDSFSRKNQTGFDNEFSSSGGY</sequence>
<dbReference type="AlphaFoldDB" id="A0A0L6V6Z8"/>
<keyword evidence="3" id="KW-1185">Reference proteome</keyword>
<gene>
    <name evidence="2" type="ORF">VP01_2438g5</name>
</gene>
<protein>
    <submittedName>
        <fullName evidence="2">Uncharacterized protein</fullName>
    </submittedName>
</protein>
<dbReference type="Proteomes" id="UP000037035">
    <property type="component" value="Unassembled WGS sequence"/>
</dbReference>
<evidence type="ECO:0000313" key="3">
    <source>
        <dbReference type="Proteomes" id="UP000037035"/>
    </source>
</evidence>
<dbReference type="VEuPathDB" id="FungiDB:VP01_2438g5"/>
<dbReference type="EMBL" id="LAVV01007323">
    <property type="protein sequence ID" value="KNZ56307.1"/>
    <property type="molecule type" value="Genomic_DNA"/>
</dbReference>
<proteinExistence type="predicted"/>
<feature type="region of interest" description="Disordered" evidence="1">
    <location>
        <begin position="98"/>
        <end position="189"/>
    </location>
</feature>
<feature type="compositionally biased region" description="Basic and acidic residues" evidence="1">
    <location>
        <begin position="1"/>
        <end position="12"/>
    </location>
</feature>